<sequence>MPTKLQCLKRSSRVYAKMNISIYTSHHKPSAFLSSSVIKPLHVGKANSFDEICCQGDNTGDNISFKNPFYCELTAHYWVWKNTEISDYVGFMHYRRHFNFSEDQYKDEDIWGVVNCPEINTDYENEFGLDEESIRKCIGDADLLVPKKWSVKAAGNSNNYEHYKLSDHLHIEDYQNVLNILIKKYPEYKIATTEFNNAHNGYYTNMFVMKKELFIEYSEWLFSILSELEGHLAFKNYSQQEKRVFGHLSERLFNIFIIKKTSESEIKLKELQRTFIQKETFNSYITARYEKNLVPVVICSDDNFSIASGGLIKSIINHSSNEKNYDIVILDSGISNKNKSRMLSLIKDKNNFSIRFFSIHAFDELKGAYIRPPFTLATYSRLFIPRLFRNFDKVLFIDADTVVESDLAELMDISVGNNFVAAVQDIVMEGFVKFGNIAESDAGIQTADEYLKTTLALSKPEEYFQAGIMVFNIAEMNKEDIFGRLMSELKGRSFWFLDQDIMNKVFHGRVHFLPMEWNVYHGNGHTETFYPNLTFSTYSRYLQARKNPKMIHFAGENKPWKTDKVDYYDNFIKNIQGTPWELEVYSRLLQLSTPTASTQADTIKVELFQTTIKRKLLPYLDKVAPRGTQRRSDIARIYYKIRRNFLG</sequence>
<dbReference type="GO" id="GO:0016757">
    <property type="term" value="F:glycosyltransferase activity"/>
    <property type="evidence" value="ECO:0007669"/>
    <property type="project" value="UniProtKB-KW"/>
</dbReference>
<dbReference type="GO" id="GO:0046872">
    <property type="term" value="F:metal ion binding"/>
    <property type="evidence" value="ECO:0007669"/>
    <property type="project" value="UniProtKB-KW"/>
</dbReference>
<keyword evidence="3" id="KW-0479">Metal-binding</keyword>
<dbReference type="PANTHER" id="PTHR13778">
    <property type="entry name" value="GLYCOSYLTRANSFERASE 8 DOMAIN-CONTAINING PROTEIN"/>
    <property type="match status" value="1"/>
</dbReference>
<evidence type="ECO:0000256" key="1">
    <source>
        <dbReference type="ARBA" id="ARBA00022676"/>
    </source>
</evidence>
<gene>
    <name evidence="5" type="primary">epsF</name>
    <name evidence="5" type="ORF">EPIR_2323</name>
</gene>
<dbReference type="PANTHER" id="PTHR13778:SF47">
    <property type="entry name" value="LIPOPOLYSACCHARIDE 1,3-GALACTOSYLTRANSFERASE"/>
    <property type="match status" value="1"/>
</dbReference>
<dbReference type="AlphaFoldDB" id="V5Z9Q5"/>
<comment type="caution">
    <text evidence="5">The sequence shown here is derived from an EMBL/GenBank/DDBJ whole genome shotgun (WGS) entry which is preliminary data.</text>
</comment>
<dbReference type="InterPro" id="IPR002495">
    <property type="entry name" value="Glyco_trans_8"/>
</dbReference>
<dbReference type="CDD" id="cd04194">
    <property type="entry name" value="GT8_A4GalT_like"/>
    <property type="match status" value="1"/>
</dbReference>
<proteinExistence type="predicted"/>
<dbReference type="SUPFAM" id="SSF53448">
    <property type="entry name" value="Nucleotide-diphospho-sugar transferases"/>
    <property type="match status" value="1"/>
</dbReference>
<reference evidence="5 6" key="1">
    <citation type="journal article" date="2013" name="Syst. Appl. Microbiol.">
        <title>Phylogenetic position and virulence apparatus of the pear flower necrosis pathogen Erwinia piriflorinigrans CFBP 5888T as assessed by comparative genomics.</title>
        <authorList>
            <person name="Smits T.H."/>
            <person name="Rezzonico F."/>
            <person name="Lopez M.M."/>
            <person name="Blom J."/>
            <person name="Goesmann A."/>
            <person name="Frey J.E."/>
            <person name="Duffy B."/>
        </authorList>
    </citation>
    <scope>NUCLEOTIDE SEQUENCE [LARGE SCALE GENOMIC DNA]</scope>
    <source>
        <strain evidence="6">CFBP5888</strain>
    </source>
</reference>
<dbReference type="Gene3D" id="3.90.550.10">
    <property type="entry name" value="Spore Coat Polysaccharide Biosynthesis Protein SpsA, Chain A"/>
    <property type="match status" value="1"/>
</dbReference>
<dbReference type="InterPro" id="IPR025536">
    <property type="entry name" value="DUF4422"/>
</dbReference>
<dbReference type="InterPro" id="IPR050748">
    <property type="entry name" value="Glycosyltrans_8_dom-fam"/>
</dbReference>
<evidence type="ECO:0000256" key="3">
    <source>
        <dbReference type="ARBA" id="ARBA00022723"/>
    </source>
</evidence>
<organism evidence="5 6">
    <name type="scientific">Erwinia piriflorinigrans CFBP 5888</name>
    <dbReference type="NCBI Taxonomy" id="1161919"/>
    <lineage>
        <taxon>Bacteria</taxon>
        <taxon>Pseudomonadati</taxon>
        <taxon>Pseudomonadota</taxon>
        <taxon>Gammaproteobacteria</taxon>
        <taxon>Enterobacterales</taxon>
        <taxon>Erwiniaceae</taxon>
        <taxon>Erwinia</taxon>
    </lineage>
</organism>
<dbReference type="Proteomes" id="UP000018217">
    <property type="component" value="Unassembled WGS sequence"/>
</dbReference>
<dbReference type="InterPro" id="IPR029044">
    <property type="entry name" value="Nucleotide-diphossugar_trans"/>
</dbReference>
<dbReference type="EC" id="2.4.1.-" evidence="5"/>
<evidence type="ECO:0000313" key="6">
    <source>
        <dbReference type="Proteomes" id="UP000018217"/>
    </source>
</evidence>
<dbReference type="STRING" id="1161919.EPIR_2323"/>
<evidence type="ECO:0000313" key="5">
    <source>
        <dbReference type="EMBL" id="CCG87688.1"/>
    </source>
</evidence>
<dbReference type="EMBL" id="CAHS01000015">
    <property type="protein sequence ID" value="CCG87688.1"/>
    <property type="molecule type" value="Genomic_DNA"/>
</dbReference>
<keyword evidence="6" id="KW-1185">Reference proteome</keyword>
<dbReference type="Pfam" id="PF14393">
    <property type="entry name" value="DUF4422"/>
    <property type="match status" value="1"/>
</dbReference>
<feature type="domain" description="DUF4422" evidence="4">
    <location>
        <begin position="22"/>
        <end position="260"/>
    </location>
</feature>
<keyword evidence="2 5" id="KW-0808">Transferase</keyword>
<dbReference type="Pfam" id="PF01501">
    <property type="entry name" value="Glyco_transf_8"/>
    <property type="match status" value="1"/>
</dbReference>
<name>V5Z9Q5_9GAMM</name>
<protein>
    <submittedName>
        <fullName evidence="5">Putative glycosyl transferase</fullName>
        <ecNumber evidence="5">2.4.1.-</ecNumber>
    </submittedName>
</protein>
<keyword evidence="1 5" id="KW-0328">Glycosyltransferase</keyword>
<accession>V5Z9Q5</accession>
<evidence type="ECO:0000259" key="4">
    <source>
        <dbReference type="Pfam" id="PF14393"/>
    </source>
</evidence>
<evidence type="ECO:0000256" key="2">
    <source>
        <dbReference type="ARBA" id="ARBA00022679"/>
    </source>
</evidence>